<proteinExistence type="predicted"/>
<gene>
    <name evidence="1" type="ORF">FWK35_00033271</name>
</gene>
<protein>
    <submittedName>
        <fullName evidence="1">Uncharacterized protein</fullName>
    </submittedName>
</protein>
<dbReference type="EMBL" id="VUJU01007954">
    <property type="protein sequence ID" value="KAF0737846.1"/>
    <property type="molecule type" value="Genomic_DNA"/>
</dbReference>
<evidence type="ECO:0000313" key="1">
    <source>
        <dbReference type="EMBL" id="KAF0737846.1"/>
    </source>
</evidence>
<reference evidence="1 2" key="1">
    <citation type="submission" date="2019-08" db="EMBL/GenBank/DDBJ databases">
        <title>Whole genome of Aphis craccivora.</title>
        <authorList>
            <person name="Voronova N.V."/>
            <person name="Shulinski R.S."/>
            <person name="Bandarenka Y.V."/>
            <person name="Zhorov D.G."/>
            <person name="Warner D."/>
        </authorList>
    </citation>
    <scope>NUCLEOTIDE SEQUENCE [LARGE SCALE GENOMIC DNA]</scope>
    <source>
        <strain evidence="1">180601</strain>
        <tissue evidence="1">Whole Body</tissue>
    </source>
</reference>
<dbReference type="AlphaFoldDB" id="A0A6G0XCS7"/>
<organism evidence="1 2">
    <name type="scientific">Aphis craccivora</name>
    <name type="common">Cowpea aphid</name>
    <dbReference type="NCBI Taxonomy" id="307492"/>
    <lineage>
        <taxon>Eukaryota</taxon>
        <taxon>Metazoa</taxon>
        <taxon>Ecdysozoa</taxon>
        <taxon>Arthropoda</taxon>
        <taxon>Hexapoda</taxon>
        <taxon>Insecta</taxon>
        <taxon>Pterygota</taxon>
        <taxon>Neoptera</taxon>
        <taxon>Paraneoptera</taxon>
        <taxon>Hemiptera</taxon>
        <taxon>Sternorrhyncha</taxon>
        <taxon>Aphidomorpha</taxon>
        <taxon>Aphidoidea</taxon>
        <taxon>Aphididae</taxon>
        <taxon>Aphidini</taxon>
        <taxon>Aphis</taxon>
        <taxon>Aphis</taxon>
    </lineage>
</organism>
<comment type="caution">
    <text evidence="1">The sequence shown here is derived from an EMBL/GenBank/DDBJ whole genome shotgun (WGS) entry which is preliminary data.</text>
</comment>
<sequence length="47" mass="5422">IFYIQALLESTTGVTHFLSLNIRETGVRSIIYAMNPLNDILYHLKKN</sequence>
<keyword evidence="2" id="KW-1185">Reference proteome</keyword>
<dbReference type="Proteomes" id="UP000478052">
    <property type="component" value="Unassembled WGS sequence"/>
</dbReference>
<evidence type="ECO:0000313" key="2">
    <source>
        <dbReference type="Proteomes" id="UP000478052"/>
    </source>
</evidence>
<accession>A0A6G0XCS7</accession>
<feature type="non-terminal residue" evidence="1">
    <location>
        <position position="1"/>
    </location>
</feature>
<name>A0A6G0XCS7_APHCR</name>